<evidence type="ECO:0000256" key="4">
    <source>
        <dbReference type="PROSITE-ProRule" id="PRU00134"/>
    </source>
</evidence>
<dbReference type="SUPFAM" id="SSF144232">
    <property type="entry name" value="HIT/MYND zinc finger-like"/>
    <property type="match status" value="1"/>
</dbReference>
<dbReference type="PROSITE" id="PS01360">
    <property type="entry name" value="ZF_MYND_1"/>
    <property type="match status" value="1"/>
</dbReference>
<accession>A0A067MRZ7</accession>
<dbReference type="Pfam" id="PF01753">
    <property type="entry name" value="zf-MYND"/>
    <property type="match status" value="1"/>
</dbReference>
<keyword evidence="2 4" id="KW-0863">Zinc-finger</keyword>
<dbReference type="InterPro" id="IPR002893">
    <property type="entry name" value="Znf_MYND"/>
</dbReference>
<dbReference type="EMBL" id="KL198036">
    <property type="protein sequence ID" value="KDQ14647.1"/>
    <property type="molecule type" value="Genomic_DNA"/>
</dbReference>
<evidence type="ECO:0000259" key="5">
    <source>
        <dbReference type="PROSITE" id="PS50865"/>
    </source>
</evidence>
<feature type="domain" description="MYND-type" evidence="5">
    <location>
        <begin position="5"/>
        <end position="41"/>
    </location>
</feature>
<dbReference type="PROSITE" id="PS50865">
    <property type="entry name" value="ZF_MYND_2"/>
    <property type="match status" value="1"/>
</dbReference>
<dbReference type="Gene3D" id="6.10.140.2220">
    <property type="match status" value="1"/>
</dbReference>
<reference evidence="7" key="1">
    <citation type="journal article" date="2014" name="Proc. Natl. Acad. Sci. U.S.A.">
        <title>Extensive sampling of basidiomycete genomes demonstrates inadequacy of the white-rot/brown-rot paradigm for wood decay fungi.</title>
        <authorList>
            <person name="Riley R."/>
            <person name="Salamov A.A."/>
            <person name="Brown D.W."/>
            <person name="Nagy L.G."/>
            <person name="Floudas D."/>
            <person name="Held B.W."/>
            <person name="Levasseur A."/>
            <person name="Lombard V."/>
            <person name="Morin E."/>
            <person name="Otillar R."/>
            <person name="Lindquist E.A."/>
            <person name="Sun H."/>
            <person name="LaButti K.M."/>
            <person name="Schmutz J."/>
            <person name="Jabbour D."/>
            <person name="Luo H."/>
            <person name="Baker S.E."/>
            <person name="Pisabarro A.G."/>
            <person name="Walton J.D."/>
            <person name="Blanchette R.A."/>
            <person name="Henrissat B."/>
            <person name="Martin F."/>
            <person name="Cullen D."/>
            <person name="Hibbett D.S."/>
            <person name="Grigoriev I.V."/>
        </authorList>
    </citation>
    <scope>NUCLEOTIDE SEQUENCE [LARGE SCALE GENOMIC DNA]</scope>
    <source>
        <strain evidence="7">FD-172 SS1</strain>
    </source>
</reference>
<dbReference type="AlphaFoldDB" id="A0A067MRZ7"/>
<dbReference type="InParanoid" id="A0A067MRZ7"/>
<gene>
    <name evidence="6" type="ORF">BOTBODRAFT_32405</name>
</gene>
<evidence type="ECO:0000256" key="1">
    <source>
        <dbReference type="ARBA" id="ARBA00022723"/>
    </source>
</evidence>
<sequence length="171" mass="19242">MTENCKVCDEKALKRCSECQSAYYCSAACQKADWPSHKAGCQIQKVLNKHNKAQAKATPEQPDDTRCTGCNTKWSEEFECDQECPDCGYLTCEDCACDSSRGTCHCLTSNFGVPYCEREPAWYHGGRGKRYSGDRHPEDESQFPAEAWESAPRKCGNCGEMATMLKKRYSQ</sequence>
<keyword evidence="7" id="KW-1185">Reference proteome</keyword>
<keyword evidence="3" id="KW-0862">Zinc</keyword>
<protein>
    <recommendedName>
        <fullName evidence="5">MYND-type domain-containing protein</fullName>
    </recommendedName>
</protein>
<evidence type="ECO:0000313" key="6">
    <source>
        <dbReference type="EMBL" id="KDQ14647.1"/>
    </source>
</evidence>
<name>A0A067MRZ7_BOTB1</name>
<dbReference type="OrthoDB" id="432970at2759"/>
<dbReference type="GO" id="GO:0008270">
    <property type="term" value="F:zinc ion binding"/>
    <property type="evidence" value="ECO:0007669"/>
    <property type="project" value="UniProtKB-KW"/>
</dbReference>
<organism evidence="6 7">
    <name type="scientific">Botryobasidium botryosum (strain FD-172 SS1)</name>
    <dbReference type="NCBI Taxonomy" id="930990"/>
    <lineage>
        <taxon>Eukaryota</taxon>
        <taxon>Fungi</taxon>
        <taxon>Dikarya</taxon>
        <taxon>Basidiomycota</taxon>
        <taxon>Agaricomycotina</taxon>
        <taxon>Agaricomycetes</taxon>
        <taxon>Cantharellales</taxon>
        <taxon>Botryobasidiaceae</taxon>
        <taxon>Botryobasidium</taxon>
    </lineage>
</organism>
<evidence type="ECO:0000256" key="3">
    <source>
        <dbReference type="ARBA" id="ARBA00022833"/>
    </source>
</evidence>
<evidence type="ECO:0000256" key="2">
    <source>
        <dbReference type="ARBA" id="ARBA00022771"/>
    </source>
</evidence>
<keyword evidence="1" id="KW-0479">Metal-binding</keyword>
<proteinExistence type="predicted"/>
<dbReference type="Proteomes" id="UP000027195">
    <property type="component" value="Unassembled WGS sequence"/>
</dbReference>
<dbReference type="HOGENOM" id="CLU_096558_0_0_1"/>
<evidence type="ECO:0000313" key="7">
    <source>
        <dbReference type="Proteomes" id="UP000027195"/>
    </source>
</evidence>
<dbReference type="STRING" id="930990.A0A067MRZ7"/>